<accession>A0A7W6J523</accession>
<dbReference type="AlphaFoldDB" id="A0A7W6J523"/>
<evidence type="ECO:0000313" key="2">
    <source>
        <dbReference type="EMBL" id="MBB4064023.1"/>
    </source>
</evidence>
<evidence type="ECO:0000256" key="1">
    <source>
        <dbReference type="SAM" id="Phobius"/>
    </source>
</evidence>
<name>A0A7W6J523_9HYPH</name>
<reference evidence="2 3" key="1">
    <citation type="submission" date="2020-08" db="EMBL/GenBank/DDBJ databases">
        <title>Genomic Encyclopedia of Type Strains, Phase IV (KMG-IV): sequencing the most valuable type-strain genomes for metagenomic binning, comparative biology and taxonomic classification.</title>
        <authorList>
            <person name="Goeker M."/>
        </authorList>
    </citation>
    <scope>NUCLEOTIDE SEQUENCE [LARGE SCALE GENOMIC DNA]</scope>
    <source>
        <strain evidence="2 3">DSM 29853</strain>
    </source>
</reference>
<comment type="caution">
    <text evidence="2">The sequence shown here is derived from an EMBL/GenBank/DDBJ whole genome shotgun (WGS) entry which is preliminary data.</text>
</comment>
<keyword evidence="1" id="KW-0472">Membrane</keyword>
<dbReference type="Proteomes" id="UP000528286">
    <property type="component" value="Unassembled WGS sequence"/>
</dbReference>
<evidence type="ECO:0000313" key="3">
    <source>
        <dbReference type="Proteomes" id="UP000528286"/>
    </source>
</evidence>
<proteinExistence type="predicted"/>
<gene>
    <name evidence="2" type="ORF">GGR23_001200</name>
</gene>
<dbReference type="RefSeq" id="WP_183365265.1">
    <property type="nucleotide sequence ID" value="NZ_JACIEZ010000002.1"/>
</dbReference>
<sequence>MNRTDRTLIISTSVAAAALLVAYGVVPAVCAVLLALYAREHMLRTAATSALRQLAVQLEYEASSRRRLEDMLESRFLMRGLSDIFGTDDKGSLH</sequence>
<keyword evidence="1" id="KW-1133">Transmembrane helix</keyword>
<feature type="transmembrane region" description="Helical" evidence="1">
    <location>
        <begin position="12"/>
        <end position="37"/>
    </location>
</feature>
<organism evidence="2 3">
    <name type="scientific">Gellertiella hungarica</name>
    <dbReference type="NCBI Taxonomy" id="1572859"/>
    <lineage>
        <taxon>Bacteria</taxon>
        <taxon>Pseudomonadati</taxon>
        <taxon>Pseudomonadota</taxon>
        <taxon>Alphaproteobacteria</taxon>
        <taxon>Hyphomicrobiales</taxon>
        <taxon>Rhizobiaceae</taxon>
        <taxon>Gellertiella</taxon>
    </lineage>
</organism>
<dbReference type="EMBL" id="JACIEZ010000002">
    <property type="protein sequence ID" value="MBB4064023.1"/>
    <property type="molecule type" value="Genomic_DNA"/>
</dbReference>
<protein>
    <submittedName>
        <fullName evidence="2">Uncharacterized protein</fullName>
    </submittedName>
</protein>
<keyword evidence="3" id="KW-1185">Reference proteome</keyword>
<keyword evidence="1" id="KW-0812">Transmembrane</keyword>